<evidence type="ECO:0000313" key="10">
    <source>
        <dbReference type="Proteomes" id="UP001620597"/>
    </source>
</evidence>
<keyword evidence="10" id="KW-1185">Reference proteome</keyword>
<dbReference type="InterPro" id="IPR003400">
    <property type="entry name" value="ExbD"/>
</dbReference>
<reference evidence="9 10" key="1">
    <citation type="submission" date="2024-03" db="EMBL/GenBank/DDBJ databases">
        <title>High-quality draft genome sequence of Oceanobacter sp. wDCs-4.</title>
        <authorList>
            <person name="Dong C."/>
        </authorList>
    </citation>
    <scope>NUCLEOTIDE SEQUENCE [LARGE SCALE GENOMIC DNA]</scope>
    <source>
        <strain evidence="10">wDCs-4</strain>
    </source>
</reference>
<accession>A0ABW8NL99</accession>
<keyword evidence="4 7" id="KW-0812">Transmembrane</keyword>
<comment type="similarity">
    <text evidence="2 7">Belongs to the ExbD/TolR family.</text>
</comment>
<evidence type="ECO:0000256" key="6">
    <source>
        <dbReference type="ARBA" id="ARBA00023136"/>
    </source>
</evidence>
<dbReference type="Proteomes" id="UP001620597">
    <property type="component" value="Unassembled WGS sequence"/>
</dbReference>
<proteinExistence type="inferred from homology"/>
<organism evidence="9 10">
    <name type="scientific">Oceanobacter antarcticus</name>
    <dbReference type="NCBI Taxonomy" id="3133425"/>
    <lineage>
        <taxon>Bacteria</taxon>
        <taxon>Pseudomonadati</taxon>
        <taxon>Pseudomonadota</taxon>
        <taxon>Gammaproteobacteria</taxon>
        <taxon>Oceanospirillales</taxon>
        <taxon>Oceanospirillaceae</taxon>
        <taxon>Oceanobacter</taxon>
    </lineage>
</organism>
<keyword evidence="7" id="KW-0653">Protein transport</keyword>
<evidence type="ECO:0000313" key="9">
    <source>
        <dbReference type="EMBL" id="MFK4753636.1"/>
    </source>
</evidence>
<keyword evidence="7" id="KW-0813">Transport</keyword>
<evidence type="ECO:0000256" key="1">
    <source>
        <dbReference type="ARBA" id="ARBA00004162"/>
    </source>
</evidence>
<feature type="transmembrane region" description="Helical" evidence="8">
    <location>
        <begin position="12"/>
        <end position="34"/>
    </location>
</feature>
<protein>
    <submittedName>
        <fullName evidence="9">Biopolymer transporter ExbD</fullName>
    </submittedName>
</protein>
<evidence type="ECO:0000256" key="7">
    <source>
        <dbReference type="RuleBase" id="RU003879"/>
    </source>
</evidence>
<evidence type="ECO:0000256" key="2">
    <source>
        <dbReference type="ARBA" id="ARBA00005811"/>
    </source>
</evidence>
<dbReference type="EMBL" id="JBBKTX010000018">
    <property type="protein sequence ID" value="MFK4753636.1"/>
    <property type="molecule type" value="Genomic_DNA"/>
</dbReference>
<sequence length="172" mass="18929">MRRQRNQEQAELNVTSFMNLMIVLVPVLLMNMVFSQLSVIDLKLPAGDQPSVVDPKDVTLEVIIRSDSIQVSHSYLLQTVVHATFPKEGESYDFEGLSTILQEIKKDPVFAEKTDINLLPEPGIDYQTLVSVMDTVRIYPAVVVTSVVDAALFPDISLGAAPDLATATEVTP</sequence>
<evidence type="ECO:0000256" key="5">
    <source>
        <dbReference type="ARBA" id="ARBA00022989"/>
    </source>
</evidence>
<keyword evidence="3" id="KW-1003">Cell membrane</keyword>
<gene>
    <name evidence="9" type="ORF">WG929_14565</name>
</gene>
<evidence type="ECO:0000256" key="4">
    <source>
        <dbReference type="ARBA" id="ARBA00022692"/>
    </source>
</evidence>
<dbReference type="Pfam" id="PF02472">
    <property type="entry name" value="ExbD"/>
    <property type="match status" value="1"/>
</dbReference>
<evidence type="ECO:0000256" key="8">
    <source>
        <dbReference type="SAM" id="Phobius"/>
    </source>
</evidence>
<name>A0ABW8NL99_9GAMM</name>
<dbReference type="RefSeq" id="WP_369856289.1">
    <property type="nucleotide sequence ID" value="NZ_JBBKTX010000018.1"/>
</dbReference>
<evidence type="ECO:0000256" key="3">
    <source>
        <dbReference type="ARBA" id="ARBA00022475"/>
    </source>
</evidence>
<keyword evidence="6 8" id="KW-0472">Membrane</keyword>
<comment type="caution">
    <text evidence="9">The sequence shown here is derived from an EMBL/GenBank/DDBJ whole genome shotgun (WGS) entry which is preliminary data.</text>
</comment>
<comment type="subcellular location">
    <subcellularLocation>
        <location evidence="1">Cell membrane</location>
        <topology evidence="1">Single-pass membrane protein</topology>
    </subcellularLocation>
    <subcellularLocation>
        <location evidence="7">Cell membrane</location>
        <topology evidence="7">Single-pass type II membrane protein</topology>
    </subcellularLocation>
</comment>
<keyword evidence="5 8" id="KW-1133">Transmembrane helix</keyword>